<dbReference type="Proteomes" id="UP000583929">
    <property type="component" value="Unassembled WGS sequence"/>
</dbReference>
<proteinExistence type="predicted"/>
<reference evidence="1 2" key="1">
    <citation type="journal article" date="2020" name="bioRxiv">
        <title>Sequence and annotation of 42 cannabis genomes reveals extensive copy number variation in cannabinoid synthesis and pathogen resistance genes.</title>
        <authorList>
            <person name="Mckernan K.J."/>
            <person name="Helbert Y."/>
            <person name="Kane L.T."/>
            <person name="Ebling H."/>
            <person name="Zhang L."/>
            <person name="Liu B."/>
            <person name="Eaton Z."/>
            <person name="Mclaughlin S."/>
            <person name="Kingan S."/>
            <person name="Baybayan P."/>
            <person name="Concepcion G."/>
            <person name="Jordan M."/>
            <person name="Riva A."/>
            <person name="Barbazuk W."/>
            <person name="Harkins T."/>
        </authorList>
    </citation>
    <scope>NUCLEOTIDE SEQUENCE [LARGE SCALE GENOMIC DNA]</scope>
    <source>
        <strain evidence="2">cv. Jamaican Lion 4</strain>
        <tissue evidence="1">Leaf</tissue>
    </source>
</reference>
<protein>
    <submittedName>
        <fullName evidence="1">Uncharacterized protein</fullName>
    </submittedName>
</protein>
<name>A0A7J6I2M2_CANSA</name>
<gene>
    <name evidence="1" type="ORF">G4B88_014132</name>
</gene>
<dbReference type="AlphaFoldDB" id="A0A7J6I2M2"/>
<dbReference type="EMBL" id="JAATIQ010000013">
    <property type="protein sequence ID" value="KAF4401291.1"/>
    <property type="molecule type" value="Genomic_DNA"/>
</dbReference>
<keyword evidence="2" id="KW-1185">Reference proteome</keyword>
<comment type="caution">
    <text evidence="1">The sequence shown here is derived from an EMBL/GenBank/DDBJ whole genome shotgun (WGS) entry which is preliminary data.</text>
</comment>
<evidence type="ECO:0000313" key="2">
    <source>
        <dbReference type="Proteomes" id="UP000583929"/>
    </source>
</evidence>
<organism evidence="1 2">
    <name type="scientific">Cannabis sativa</name>
    <name type="common">Hemp</name>
    <name type="synonym">Marijuana</name>
    <dbReference type="NCBI Taxonomy" id="3483"/>
    <lineage>
        <taxon>Eukaryota</taxon>
        <taxon>Viridiplantae</taxon>
        <taxon>Streptophyta</taxon>
        <taxon>Embryophyta</taxon>
        <taxon>Tracheophyta</taxon>
        <taxon>Spermatophyta</taxon>
        <taxon>Magnoliopsida</taxon>
        <taxon>eudicotyledons</taxon>
        <taxon>Gunneridae</taxon>
        <taxon>Pentapetalae</taxon>
        <taxon>rosids</taxon>
        <taxon>fabids</taxon>
        <taxon>Rosales</taxon>
        <taxon>Cannabaceae</taxon>
        <taxon>Cannabis</taxon>
    </lineage>
</organism>
<evidence type="ECO:0000313" key="1">
    <source>
        <dbReference type="EMBL" id="KAF4401291.1"/>
    </source>
</evidence>
<accession>A0A7J6I2M2</accession>
<sequence length="130" mass="14617">MLEANTLQFQQSFQKIVQSTQKSLQKLENLGEPMETSMSGLKKSKKVEPIKEIPETLSKIEIKIPCLEVIKREPCCTNIFNELCPNEKKLNGDEKISVGGNVFVVLQKKLLPKTSTFNAQLVTLGLIIAW</sequence>